<sequence length="104" mass="12272">MAHSGIYPEKVMGSRNVRQGNNEVQQSLIKWKHKSMEDVTWEDNDFLRGQFPEFCLEDKAFAEEGGIDRNVNDIVGFDKWPKPRLWQVYTRKRTKEDKDVARKA</sequence>
<feature type="region of interest" description="Disordered" evidence="1">
    <location>
        <begin position="1"/>
        <end position="20"/>
    </location>
</feature>
<reference evidence="3 4" key="1">
    <citation type="journal article" date="2014" name="Am. J. Bot.">
        <title>Genome assembly and annotation for red clover (Trifolium pratense; Fabaceae).</title>
        <authorList>
            <person name="Istvanek J."/>
            <person name="Jaros M."/>
            <person name="Krenek A."/>
            <person name="Repkova J."/>
        </authorList>
    </citation>
    <scope>NUCLEOTIDE SEQUENCE [LARGE SCALE GENOMIC DNA]</scope>
    <source>
        <strain evidence="4">cv. Tatra</strain>
        <tissue evidence="3">Young leaves</tissue>
    </source>
</reference>
<protein>
    <recommendedName>
        <fullName evidence="2">Chromo domain-containing protein</fullName>
    </recommendedName>
</protein>
<evidence type="ECO:0000259" key="2">
    <source>
        <dbReference type="Pfam" id="PF00385"/>
    </source>
</evidence>
<accession>A0A2K3N7X2</accession>
<dbReference type="Proteomes" id="UP000236291">
    <property type="component" value="Unassembled WGS sequence"/>
</dbReference>
<dbReference type="SUPFAM" id="SSF54160">
    <property type="entry name" value="Chromo domain-like"/>
    <property type="match status" value="1"/>
</dbReference>
<evidence type="ECO:0000313" key="4">
    <source>
        <dbReference type="Proteomes" id="UP000236291"/>
    </source>
</evidence>
<name>A0A2K3N7X2_TRIPR</name>
<comment type="caution">
    <text evidence="3">The sequence shown here is derived from an EMBL/GenBank/DDBJ whole genome shotgun (WGS) entry which is preliminary data.</text>
</comment>
<dbReference type="Gene3D" id="2.40.50.40">
    <property type="match status" value="1"/>
</dbReference>
<dbReference type="Pfam" id="PF00385">
    <property type="entry name" value="Chromo"/>
    <property type="match status" value="1"/>
</dbReference>
<dbReference type="InterPro" id="IPR023780">
    <property type="entry name" value="Chromo_domain"/>
</dbReference>
<dbReference type="EMBL" id="ASHM01017418">
    <property type="protein sequence ID" value="PNX99126.1"/>
    <property type="molecule type" value="Genomic_DNA"/>
</dbReference>
<dbReference type="InterPro" id="IPR016197">
    <property type="entry name" value="Chromo-like_dom_sf"/>
</dbReference>
<evidence type="ECO:0000256" key="1">
    <source>
        <dbReference type="SAM" id="MobiDB-lite"/>
    </source>
</evidence>
<organism evidence="3 4">
    <name type="scientific">Trifolium pratense</name>
    <name type="common">Red clover</name>
    <dbReference type="NCBI Taxonomy" id="57577"/>
    <lineage>
        <taxon>Eukaryota</taxon>
        <taxon>Viridiplantae</taxon>
        <taxon>Streptophyta</taxon>
        <taxon>Embryophyta</taxon>
        <taxon>Tracheophyta</taxon>
        <taxon>Spermatophyta</taxon>
        <taxon>Magnoliopsida</taxon>
        <taxon>eudicotyledons</taxon>
        <taxon>Gunneridae</taxon>
        <taxon>Pentapetalae</taxon>
        <taxon>rosids</taxon>
        <taxon>fabids</taxon>
        <taxon>Fabales</taxon>
        <taxon>Fabaceae</taxon>
        <taxon>Papilionoideae</taxon>
        <taxon>50 kb inversion clade</taxon>
        <taxon>NPAAA clade</taxon>
        <taxon>Hologalegina</taxon>
        <taxon>IRL clade</taxon>
        <taxon>Trifolieae</taxon>
        <taxon>Trifolium</taxon>
    </lineage>
</organism>
<gene>
    <name evidence="3" type="ORF">L195_g022389</name>
</gene>
<dbReference type="AlphaFoldDB" id="A0A2K3N7X2"/>
<proteinExistence type="predicted"/>
<evidence type="ECO:0000313" key="3">
    <source>
        <dbReference type="EMBL" id="PNX99126.1"/>
    </source>
</evidence>
<reference evidence="3 4" key="2">
    <citation type="journal article" date="2017" name="Front. Plant Sci.">
        <title>Gene Classification and Mining of Molecular Markers Useful in Red Clover (Trifolium pratense) Breeding.</title>
        <authorList>
            <person name="Istvanek J."/>
            <person name="Dluhosova J."/>
            <person name="Dluhos P."/>
            <person name="Patkova L."/>
            <person name="Nedelnik J."/>
            <person name="Repkova J."/>
        </authorList>
    </citation>
    <scope>NUCLEOTIDE SEQUENCE [LARGE SCALE GENOMIC DNA]</scope>
    <source>
        <strain evidence="4">cv. Tatra</strain>
        <tissue evidence="3">Young leaves</tissue>
    </source>
</reference>
<feature type="domain" description="Chromo" evidence="2">
    <location>
        <begin position="8"/>
        <end position="53"/>
    </location>
</feature>